<dbReference type="GO" id="GO:0005737">
    <property type="term" value="C:cytoplasm"/>
    <property type="evidence" value="ECO:0007669"/>
    <property type="project" value="UniProtKB-SubCell"/>
</dbReference>
<dbReference type="SFLD" id="SFLDG01062">
    <property type="entry name" value="methyltransferase_(Class_A)"/>
    <property type="match status" value="1"/>
</dbReference>
<keyword evidence="13 14" id="KW-1015">Disulfide bond</keyword>
<keyword evidence="6 14" id="KW-0489">Methyltransferase</keyword>
<comment type="function">
    <text evidence="14">Specifically methylates position 2 of adenine 2503 in 23S rRNA and position 2 of adenine 37 in tRNAs. m2A2503 modification seems to play a crucial role in the proofreading step occurring at the peptidyl transferase center and thus would serve to optimize ribosomal fidelity.</text>
</comment>
<dbReference type="RefSeq" id="WP_134243668.1">
    <property type="nucleotide sequence ID" value="NZ_SNTY01000013.1"/>
</dbReference>
<evidence type="ECO:0000256" key="7">
    <source>
        <dbReference type="ARBA" id="ARBA00022679"/>
    </source>
</evidence>
<dbReference type="SUPFAM" id="SSF102114">
    <property type="entry name" value="Radical SAM enzymes"/>
    <property type="match status" value="1"/>
</dbReference>
<dbReference type="GO" id="GO:0000049">
    <property type="term" value="F:tRNA binding"/>
    <property type="evidence" value="ECO:0007669"/>
    <property type="project" value="UniProtKB-UniRule"/>
</dbReference>
<dbReference type="Pfam" id="PF04055">
    <property type="entry name" value="Radical_SAM"/>
    <property type="match status" value="1"/>
</dbReference>
<dbReference type="InterPro" id="IPR004383">
    <property type="entry name" value="rRNA_lsu_MTrfase_RlmN/Cfr"/>
</dbReference>
<evidence type="ECO:0000256" key="6">
    <source>
        <dbReference type="ARBA" id="ARBA00022603"/>
    </source>
</evidence>
<dbReference type="Proteomes" id="UP000297834">
    <property type="component" value="Unassembled WGS sequence"/>
</dbReference>
<name>A0A4Y7XF11_9GAMM</name>
<feature type="active site" description="S-methylcysteine intermediate" evidence="14">
    <location>
        <position position="392"/>
    </location>
</feature>
<feature type="binding site" evidence="14">
    <location>
        <position position="161"/>
    </location>
    <ligand>
        <name>[4Fe-4S] cluster</name>
        <dbReference type="ChEBI" id="CHEBI:49883"/>
        <note>4Fe-4S-S-AdoMet</note>
    </ligand>
</feature>
<dbReference type="NCBIfam" id="TIGR00048">
    <property type="entry name" value="rRNA_mod_RlmN"/>
    <property type="match status" value="1"/>
</dbReference>
<dbReference type="Gene3D" id="3.20.20.70">
    <property type="entry name" value="Aldolase class I"/>
    <property type="match status" value="1"/>
</dbReference>
<feature type="binding site" evidence="14">
    <location>
        <position position="245"/>
    </location>
    <ligand>
        <name>S-adenosyl-L-methionine</name>
        <dbReference type="ChEBI" id="CHEBI:59789"/>
    </ligand>
</feature>
<keyword evidence="9 14" id="KW-0819">tRNA processing</keyword>
<evidence type="ECO:0000256" key="2">
    <source>
        <dbReference type="ARBA" id="ARBA00007544"/>
    </source>
</evidence>
<feature type="domain" description="Radical SAM core" evidence="15">
    <location>
        <begin position="143"/>
        <end position="387"/>
    </location>
</feature>
<dbReference type="InterPro" id="IPR040072">
    <property type="entry name" value="Methyltransferase_A"/>
</dbReference>
<keyword evidence="17" id="KW-1185">Reference proteome</keyword>
<dbReference type="EMBL" id="SNTY01000013">
    <property type="protein sequence ID" value="TEU30047.1"/>
    <property type="molecule type" value="Genomic_DNA"/>
</dbReference>
<dbReference type="GO" id="GO:0019843">
    <property type="term" value="F:rRNA binding"/>
    <property type="evidence" value="ECO:0007669"/>
    <property type="project" value="UniProtKB-UniRule"/>
</dbReference>
<dbReference type="AlphaFoldDB" id="A0A4Y7XF11"/>
<dbReference type="HAMAP" id="MF_01849">
    <property type="entry name" value="RNA_methyltr_RlmN"/>
    <property type="match status" value="1"/>
</dbReference>
<dbReference type="SFLD" id="SFLDF00275">
    <property type="entry name" value="adenosine_C2_methyltransferase"/>
    <property type="match status" value="1"/>
</dbReference>
<feature type="binding site" evidence="14">
    <location>
        <position position="164"/>
    </location>
    <ligand>
        <name>[4Fe-4S] cluster</name>
        <dbReference type="ChEBI" id="CHEBI:49883"/>
        <note>4Fe-4S-S-AdoMet</note>
    </ligand>
</feature>
<dbReference type="Pfam" id="PF21016">
    <property type="entry name" value="RlmN_N"/>
    <property type="match status" value="1"/>
</dbReference>
<proteinExistence type="inferred from homology"/>
<comment type="miscellaneous">
    <text evidence="14">Reaction proceeds by a ping-pong mechanism involving intermediate methylation of a conserved cysteine residue.</text>
</comment>
<evidence type="ECO:0000313" key="16">
    <source>
        <dbReference type="EMBL" id="TEU30047.1"/>
    </source>
</evidence>
<dbReference type="InterPro" id="IPR048641">
    <property type="entry name" value="RlmN_N"/>
</dbReference>
<dbReference type="GO" id="GO:0002935">
    <property type="term" value="F:tRNA (adenine(37)-C2)-methyltransferase activity"/>
    <property type="evidence" value="ECO:0007669"/>
    <property type="project" value="UniProtKB-UniRule"/>
</dbReference>
<keyword evidence="5 14" id="KW-0698">rRNA processing</keyword>
<dbReference type="PANTHER" id="PTHR30544:SF5">
    <property type="entry name" value="RADICAL SAM CORE DOMAIN-CONTAINING PROTEIN"/>
    <property type="match status" value="1"/>
</dbReference>
<evidence type="ECO:0000256" key="9">
    <source>
        <dbReference type="ARBA" id="ARBA00022694"/>
    </source>
</evidence>
<dbReference type="InterPro" id="IPR027492">
    <property type="entry name" value="RNA_MTrfase_RlmN"/>
</dbReference>
<dbReference type="InterPro" id="IPR007197">
    <property type="entry name" value="rSAM"/>
</dbReference>
<evidence type="ECO:0000256" key="1">
    <source>
        <dbReference type="ARBA" id="ARBA00004496"/>
    </source>
</evidence>
<feature type="active site" description="Proton acceptor" evidence="14">
    <location>
        <position position="133"/>
    </location>
</feature>
<feature type="binding site" evidence="14">
    <location>
        <begin position="267"/>
        <end position="269"/>
    </location>
    <ligand>
        <name>S-adenosyl-L-methionine</name>
        <dbReference type="ChEBI" id="CHEBI:59789"/>
    </ligand>
</feature>
<comment type="cofactor">
    <cofactor evidence="14">
        <name>[4Fe-4S] cluster</name>
        <dbReference type="ChEBI" id="CHEBI:49883"/>
    </cofactor>
    <text evidence="14">Binds 1 [4Fe-4S] cluster. The cluster is coordinated with 3 cysteines and an exchangeable S-adenosyl-L-methionine.</text>
</comment>
<evidence type="ECO:0000259" key="15">
    <source>
        <dbReference type="PROSITE" id="PS51918"/>
    </source>
</evidence>
<dbReference type="GO" id="GO:0070475">
    <property type="term" value="P:rRNA base methylation"/>
    <property type="evidence" value="ECO:0007669"/>
    <property type="project" value="UniProtKB-UniRule"/>
</dbReference>
<evidence type="ECO:0000256" key="14">
    <source>
        <dbReference type="HAMAP-Rule" id="MF_01849"/>
    </source>
</evidence>
<dbReference type="Gene3D" id="1.10.150.530">
    <property type="match status" value="1"/>
</dbReference>
<keyword evidence="7 14" id="KW-0808">Transferase</keyword>
<dbReference type="FunFam" id="1.10.150.530:FF:000003">
    <property type="entry name" value="Dual-specificity RNA methyltransferase RlmN"/>
    <property type="match status" value="1"/>
</dbReference>
<dbReference type="EC" id="2.1.1.192" evidence="14"/>
<dbReference type="CDD" id="cd01335">
    <property type="entry name" value="Radical_SAM"/>
    <property type="match status" value="1"/>
</dbReference>
<reference evidence="16 17" key="1">
    <citation type="submission" date="2019-03" db="EMBL/GenBank/DDBJ databases">
        <title>Alkanindiges illinoisensis: a potential pathogenic isolated from ascites of a gastric cancer patient with abdominal metastasis.</title>
        <authorList>
            <person name="Hu X."/>
            <person name="Yang B."/>
            <person name="Yan X."/>
            <person name="Lin L."/>
            <person name="Zhao H."/>
            <person name="Zhou F."/>
            <person name="Su B."/>
            <person name="Chen J."/>
            <person name="Rui Y."/>
            <person name="Wang Q."/>
            <person name="Zheng L."/>
        </authorList>
    </citation>
    <scope>NUCLEOTIDE SEQUENCE [LARGE SCALE GENOMIC DNA]</scope>
    <source>
        <strain evidence="16 17">NFYY 23406</strain>
    </source>
</reference>
<comment type="catalytic activity">
    <reaction evidence="14">
        <text>adenosine(37) in tRNA + 2 reduced [2Fe-2S]-[ferredoxin] + 2 S-adenosyl-L-methionine = 2-methyladenosine(37) in tRNA + 5'-deoxyadenosine + L-methionine + 2 oxidized [2Fe-2S]-[ferredoxin] + S-adenosyl-L-homocysteine</text>
        <dbReference type="Rhea" id="RHEA:43332"/>
        <dbReference type="Rhea" id="RHEA-COMP:10000"/>
        <dbReference type="Rhea" id="RHEA-COMP:10001"/>
        <dbReference type="Rhea" id="RHEA-COMP:10162"/>
        <dbReference type="Rhea" id="RHEA-COMP:10485"/>
        <dbReference type="ChEBI" id="CHEBI:17319"/>
        <dbReference type="ChEBI" id="CHEBI:33737"/>
        <dbReference type="ChEBI" id="CHEBI:33738"/>
        <dbReference type="ChEBI" id="CHEBI:57844"/>
        <dbReference type="ChEBI" id="CHEBI:57856"/>
        <dbReference type="ChEBI" id="CHEBI:59789"/>
        <dbReference type="ChEBI" id="CHEBI:74411"/>
        <dbReference type="ChEBI" id="CHEBI:74497"/>
        <dbReference type="EC" id="2.1.1.192"/>
    </reaction>
</comment>
<dbReference type="PROSITE" id="PS51918">
    <property type="entry name" value="RADICAL_SAM"/>
    <property type="match status" value="1"/>
</dbReference>
<protein>
    <recommendedName>
        <fullName evidence="14">Dual-specificity RNA methyltransferase RlmN</fullName>
        <ecNumber evidence="14">2.1.1.192</ecNumber>
    </recommendedName>
    <alternativeName>
        <fullName evidence="14">23S rRNA (adenine(2503)-C(2))-methyltransferase</fullName>
    </alternativeName>
    <alternativeName>
        <fullName evidence="14">23S rRNA m2A2503 methyltransferase</fullName>
    </alternativeName>
    <alternativeName>
        <fullName evidence="14">Ribosomal RNA large subunit methyltransferase N</fullName>
    </alternativeName>
    <alternativeName>
        <fullName evidence="14">tRNA (adenine(37)-C(2))-methyltransferase</fullName>
    </alternativeName>
    <alternativeName>
        <fullName evidence="14">tRNA m2A37 methyltransferase</fullName>
    </alternativeName>
</protein>
<feature type="binding site" evidence="14">
    <location>
        <position position="157"/>
    </location>
    <ligand>
        <name>[4Fe-4S] cluster</name>
        <dbReference type="ChEBI" id="CHEBI:49883"/>
        <note>4Fe-4S-S-AdoMet</note>
    </ligand>
</feature>
<evidence type="ECO:0000256" key="13">
    <source>
        <dbReference type="ARBA" id="ARBA00023157"/>
    </source>
</evidence>
<organism evidence="16 17">
    <name type="scientific">Alkanindiges illinoisensis</name>
    <dbReference type="NCBI Taxonomy" id="197183"/>
    <lineage>
        <taxon>Bacteria</taxon>
        <taxon>Pseudomonadati</taxon>
        <taxon>Pseudomonadota</taxon>
        <taxon>Gammaproteobacteria</taxon>
        <taxon>Moraxellales</taxon>
        <taxon>Moraxellaceae</taxon>
        <taxon>Alkanindiges</taxon>
    </lineage>
</organism>
<keyword evidence="4 14" id="KW-0963">Cytoplasm</keyword>
<keyword evidence="10 14" id="KW-0479">Metal-binding</keyword>
<dbReference type="PIRSF" id="PIRSF006004">
    <property type="entry name" value="CHP00048"/>
    <property type="match status" value="1"/>
</dbReference>
<dbReference type="SFLD" id="SFLDS00029">
    <property type="entry name" value="Radical_SAM"/>
    <property type="match status" value="1"/>
</dbReference>
<dbReference type="FunFam" id="3.20.20.70:FF:000008">
    <property type="entry name" value="Dual-specificity RNA methyltransferase RlmN"/>
    <property type="match status" value="1"/>
</dbReference>
<dbReference type="GO" id="GO:0051539">
    <property type="term" value="F:4 iron, 4 sulfur cluster binding"/>
    <property type="evidence" value="ECO:0007669"/>
    <property type="project" value="UniProtKB-UniRule"/>
</dbReference>
<evidence type="ECO:0000313" key="17">
    <source>
        <dbReference type="Proteomes" id="UP000297834"/>
    </source>
</evidence>
<dbReference type="InterPro" id="IPR013785">
    <property type="entry name" value="Aldolase_TIM"/>
</dbReference>
<comment type="similarity">
    <text evidence="2 14">Belongs to the radical SAM superfamily. RlmN family.</text>
</comment>
<keyword evidence="12 14" id="KW-0411">Iron-sulfur</keyword>
<comment type="caution">
    <text evidence="16">The sequence shown here is derived from an EMBL/GenBank/DDBJ whole genome shotgun (WGS) entry which is preliminary data.</text>
</comment>
<evidence type="ECO:0000256" key="11">
    <source>
        <dbReference type="ARBA" id="ARBA00023004"/>
    </source>
</evidence>
<keyword evidence="3 14" id="KW-0004">4Fe-4S</keyword>
<keyword evidence="8 14" id="KW-0949">S-adenosyl-L-methionine</keyword>
<evidence type="ECO:0000256" key="10">
    <source>
        <dbReference type="ARBA" id="ARBA00022723"/>
    </source>
</evidence>
<evidence type="ECO:0000256" key="4">
    <source>
        <dbReference type="ARBA" id="ARBA00022490"/>
    </source>
</evidence>
<accession>A0A4Y7XF11</accession>
<evidence type="ECO:0000256" key="3">
    <source>
        <dbReference type="ARBA" id="ARBA00022485"/>
    </source>
</evidence>
<dbReference type="GO" id="GO:0070040">
    <property type="term" value="F:rRNA (adenine(2503)-C2-)-methyltransferase activity"/>
    <property type="evidence" value="ECO:0007669"/>
    <property type="project" value="UniProtKB-UniRule"/>
</dbReference>
<keyword evidence="11 14" id="KW-0408">Iron</keyword>
<comment type="caution">
    <text evidence="14">Lacks conserved residue(s) required for the propagation of feature annotation.</text>
</comment>
<dbReference type="STRING" id="1120977.GCA_000619845_00016"/>
<comment type="catalytic activity">
    <reaction evidence="14">
        <text>adenosine(2503) in 23S rRNA + 2 reduced [2Fe-2S]-[ferredoxin] + 2 S-adenosyl-L-methionine = 2-methyladenosine(2503) in 23S rRNA + 5'-deoxyadenosine + L-methionine + 2 oxidized [2Fe-2S]-[ferredoxin] + S-adenosyl-L-homocysteine</text>
        <dbReference type="Rhea" id="RHEA:42916"/>
        <dbReference type="Rhea" id="RHEA-COMP:10000"/>
        <dbReference type="Rhea" id="RHEA-COMP:10001"/>
        <dbReference type="Rhea" id="RHEA-COMP:10152"/>
        <dbReference type="Rhea" id="RHEA-COMP:10282"/>
        <dbReference type="ChEBI" id="CHEBI:17319"/>
        <dbReference type="ChEBI" id="CHEBI:33737"/>
        <dbReference type="ChEBI" id="CHEBI:33738"/>
        <dbReference type="ChEBI" id="CHEBI:57844"/>
        <dbReference type="ChEBI" id="CHEBI:57856"/>
        <dbReference type="ChEBI" id="CHEBI:59789"/>
        <dbReference type="ChEBI" id="CHEBI:74411"/>
        <dbReference type="ChEBI" id="CHEBI:74497"/>
        <dbReference type="EC" id="2.1.1.192"/>
    </reaction>
</comment>
<feature type="binding site" evidence="14">
    <location>
        <position position="349"/>
    </location>
    <ligand>
        <name>S-adenosyl-L-methionine</name>
        <dbReference type="ChEBI" id="CHEBI:59789"/>
    </ligand>
</feature>
<dbReference type="OrthoDB" id="9793973at2"/>
<comment type="subcellular location">
    <subcellularLocation>
        <location evidence="1 14">Cytoplasm</location>
    </subcellularLocation>
</comment>
<dbReference type="PANTHER" id="PTHR30544">
    <property type="entry name" value="23S RRNA METHYLTRANSFERASE"/>
    <property type="match status" value="1"/>
</dbReference>
<dbReference type="InterPro" id="IPR058240">
    <property type="entry name" value="rSAM_sf"/>
</dbReference>
<dbReference type="GO" id="GO:0030488">
    <property type="term" value="P:tRNA methylation"/>
    <property type="evidence" value="ECO:0007669"/>
    <property type="project" value="UniProtKB-UniRule"/>
</dbReference>
<feature type="binding site" evidence="14">
    <location>
        <begin position="213"/>
        <end position="214"/>
    </location>
    <ligand>
        <name>S-adenosyl-L-methionine</name>
        <dbReference type="ChEBI" id="CHEBI:59789"/>
    </ligand>
</feature>
<evidence type="ECO:0000256" key="12">
    <source>
        <dbReference type="ARBA" id="ARBA00023014"/>
    </source>
</evidence>
<evidence type="ECO:0000256" key="8">
    <source>
        <dbReference type="ARBA" id="ARBA00022691"/>
    </source>
</evidence>
<gene>
    <name evidence="14 16" type="primary">rlmN</name>
    <name evidence="16" type="ORF">E2B99_03915</name>
</gene>
<sequence length="433" mass="48097">MHIESPDLLAQAEHISLSLAEQEQSAVAACASELSAQSKSHQTNLLGLSRPEMEQFFEAMGEKKFRATQVLKWIHQFGVTDFDQMTNLAGKLREKLKTVAYIQAPEVVHKNFSKDGTRKWVFRVGDGAGSLVETVLIPADDKTGARKTLCISSQVGCALDCSFCSTGKQGFQRDLTTAEIIGQLWVANQSYMEDVPVGERTRTVTNVVMMGMGEPLLNFEPVVSAMRLMLDDFAYGMSKRRVTLSTSGIVPMIDKLAEEIDVALAISLHAPNDELRNELVPINKKYPLAELIPAARRYISTDGVIDSARKHVTIEYVMLEGVNDQPEHAKQLIQLLRDLPSKINLIPFNPFPHAPYGRSSRNRIMAFQKQLSDAGFVCTVRTTRGDDIDAACGQLVGQVADRTRRAERWQKKVLQQQGASKNGNHTEILRTRG</sequence>
<evidence type="ECO:0000256" key="5">
    <source>
        <dbReference type="ARBA" id="ARBA00022552"/>
    </source>
</evidence>
<dbReference type="GO" id="GO:0046872">
    <property type="term" value="F:metal ion binding"/>
    <property type="evidence" value="ECO:0007669"/>
    <property type="project" value="UniProtKB-KW"/>
</dbReference>